<keyword evidence="2" id="KW-1185">Reference proteome</keyword>
<organism evidence="1 2">
    <name type="scientific">Nonomuraea rosea</name>
    <dbReference type="NCBI Taxonomy" id="638574"/>
    <lineage>
        <taxon>Bacteria</taxon>
        <taxon>Bacillati</taxon>
        <taxon>Actinomycetota</taxon>
        <taxon>Actinomycetes</taxon>
        <taxon>Streptosporangiales</taxon>
        <taxon>Streptosporangiaceae</taxon>
        <taxon>Nonomuraea</taxon>
    </lineage>
</organism>
<reference evidence="2" key="1">
    <citation type="journal article" date="2019" name="Int. J. Syst. Evol. Microbiol.">
        <title>The Global Catalogue of Microorganisms (GCM) 10K type strain sequencing project: providing services to taxonomists for standard genome sequencing and annotation.</title>
        <authorList>
            <consortium name="The Broad Institute Genomics Platform"/>
            <consortium name="The Broad Institute Genome Sequencing Center for Infectious Disease"/>
            <person name="Wu L."/>
            <person name="Ma J."/>
        </authorList>
    </citation>
    <scope>NUCLEOTIDE SEQUENCE [LARGE SCALE GENOMIC DNA]</scope>
    <source>
        <strain evidence="2">JCM 17326</strain>
    </source>
</reference>
<evidence type="ECO:0000313" key="1">
    <source>
        <dbReference type="EMBL" id="GAA3572886.1"/>
    </source>
</evidence>
<dbReference type="Proteomes" id="UP001500630">
    <property type="component" value="Unassembled WGS sequence"/>
</dbReference>
<evidence type="ECO:0000313" key="2">
    <source>
        <dbReference type="Proteomes" id="UP001500630"/>
    </source>
</evidence>
<gene>
    <name evidence="1" type="ORF">GCM10022419_062220</name>
</gene>
<comment type="caution">
    <text evidence="1">The sequence shown here is derived from an EMBL/GenBank/DDBJ whole genome shotgun (WGS) entry which is preliminary data.</text>
</comment>
<name>A0ABP6XUL4_9ACTN</name>
<dbReference type="RefSeq" id="WP_345567248.1">
    <property type="nucleotide sequence ID" value="NZ_BAABDQ010000015.1"/>
</dbReference>
<dbReference type="EMBL" id="BAABDQ010000015">
    <property type="protein sequence ID" value="GAA3572886.1"/>
    <property type="molecule type" value="Genomic_DNA"/>
</dbReference>
<proteinExistence type="predicted"/>
<protein>
    <submittedName>
        <fullName evidence="1">Uncharacterized protein</fullName>
    </submittedName>
</protein>
<accession>A0ABP6XUL4</accession>
<sequence length="43" mass="4801">MAEQEALAAFHGDHYLPLLDHFYPSHRGLLLRLASVVPDLKAS</sequence>